<feature type="compositionally biased region" description="Polar residues" evidence="8">
    <location>
        <begin position="832"/>
        <end position="847"/>
    </location>
</feature>
<dbReference type="InterPro" id="IPR057681">
    <property type="entry name" value="DUF7921"/>
</dbReference>
<dbReference type="GO" id="GO:0007169">
    <property type="term" value="P:cell surface receptor protein tyrosine kinase signaling pathway"/>
    <property type="evidence" value="ECO:0007669"/>
    <property type="project" value="UniProtKB-ARBA"/>
</dbReference>
<evidence type="ECO:0000256" key="2">
    <source>
        <dbReference type="ARBA" id="ARBA00005961"/>
    </source>
</evidence>
<sequence>MTRFASSNRLVSLRQRLAMATLPLISVVVLIASLCLLTGASEFPERECCDLPPLPDVDVRLQPASTTAPSLSSLTTEMPPHSSEHPDTSNFLYPEFIPELSLDLGYPLPPPPLHPPHHQHPQEGGNYVPTTTGTGTQALNKKSIHPLGSKREGTGLHQGRPANAILNCLLAHQLCAEDPSCKSIETVIQHICGPETVACSTTTVTKCQAGLRTLQAFPVFHPTCLCREPSVDPDCNAFRDSLFDHPCMVATQKERDLYPIHALPTCTHALDVCQKDLSCTRLYNDFREHCKLRSGVCRDKETCFNAWRGLRMTPLFGCFCPGNDQKKCERIYSFIYNNTCVGLHIMHVSKTQFVLVEPLNAMALPVHRRRRRYLVRYFPPHLTPPTSSSTWLDDEHNELALDATNTVTTTTTTALPYSDVISTSTNPEHEHTDGTSPTPVRLVDEPTASLRVAVGSWQETLNRQRETDARQIETRLMDSVHHQHHHGAAAEAGSIDVARFSHFLESALTRTRIGYHSSSSSVSSIHAASAAAAGYVAGSHNSSYYTTTSSNTSTVNGSSFNHTGADEIADGGVGRVVSIYQSTCHKALSNCQSDLQCRKHLDPFLRYCNGAASSGLAGSADTCHRDLCMQALQGFYKDAPLQWSLEVAFCVCKKSQSRNDECLVAQERLHPDCARRPERYHSPPATGPSSTGMGSMAASSPAIGNNEANHSPHHTPACHHLAEECKAHPDCKPRLEFYVQACAVDIVTKGCAGPPSICRRAVLDILGTDLRTTCTCRTAQHLGDMAAMYDCTEWQRLLWLNPCVVEAQRDFHKIQGNLKVVTVPTPTTAPTSSNGSSFTVGGRQTSSADDDPRHHLFTVVVPRKTYRPQETNASDGRIPVTSDTTSSTNTVTWSTTSTATRFSTASDPSTTDMITRPTVPAKYCTLERPNKRVVHFAEGTSKRLYHDDDPDCSELCRCGAGQVVTCSISDCAQRKPCQTSAAVYAHAATAFQAYRGECLCFSGTLVCARPDPGQYSLPLGVFLFIGYSQTDEKAIYQFTHINVSRSLLTGLHRLMYFTPPEQAENECRMSIHDQMEENLIFQIRLPSLDDQRVNNSVTLEMLTHEKAQCLPVANRLRHMINKRSPDIREDEALSVVKVADTASVLPEPRRSSAGRELQQLWTIAAAVWSSFIVTNRCYR</sequence>
<keyword evidence="11" id="KW-1185">Reference proteome</keyword>
<dbReference type="GO" id="GO:0009897">
    <property type="term" value="C:external side of plasma membrane"/>
    <property type="evidence" value="ECO:0007669"/>
    <property type="project" value="TreeGrafter"/>
</dbReference>
<evidence type="ECO:0000313" key="10">
    <source>
        <dbReference type="EMBL" id="KZS11128.1"/>
    </source>
</evidence>
<evidence type="ECO:0000256" key="5">
    <source>
        <dbReference type="ARBA" id="ARBA00023136"/>
    </source>
</evidence>
<name>A0A164U7N6_9CRUS</name>
<comment type="similarity">
    <text evidence="2">Belongs to the GDNFR family.</text>
</comment>
<dbReference type="Pfam" id="PF02351">
    <property type="entry name" value="GDNF"/>
    <property type="match status" value="4"/>
</dbReference>
<comment type="subcellular location">
    <subcellularLocation>
        <location evidence="1">Cell membrane</location>
    </subcellularLocation>
</comment>
<feature type="domain" description="GDNF/GAS1" evidence="9">
    <location>
        <begin position="718"/>
        <end position="803"/>
    </location>
</feature>
<dbReference type="InterPro" id="IPR016017">
    <property type="entry name" value="GDNF/GAS1"/>
</dbReference>
<dbReference type="SMART" id="SM00907">
    <property type="entry name" value="GDNF"/>
    <property type="match status" value="4"/>
</dbReference>
<dbReference type="EMBL" id="LRGB01001581">
    <property type="protein sequence ID" value="KZS11128.1"/>
    <property type="molecule type" value="Genomic_DNA"/>
</dbReference>
<dbReference type="GO" id="GO:0043235">
    <property type="term" value="C:receptor complex"/>
    <property type="evidence" value="ECO:0007669"/>
    <property type="project" value="TreeGrafter"/>
</dbReference>
<dbReference type="STRING" id="35525.A0A164U7N6"/>
<evidence type="ECO:0000259" key="9">
    <source>
        <dbReference type="SMART" id="SM00907"/>
    </source>
</evidence>
<dbReference type="PANTHER" id="PTHR10269">
    <property type="entry name" value="GDNF RECEPTOR ALPHA"/>
    <property type="match status" value="1"/>
</dbReference>
<keyword evidence="5" id="KW-0472">Membrane</keyword>
<feature type="region of interest" description="Disordered" evidence="8">
    <location>
        <begin position="66"/>
        <end position="87"/>
    </location>
</feature>
<organism evidence="10 11">
    <name type="scientific">Daphnia magna</name>
    <dbReference type="NCBI Taxonomy" id="35525"/>
    <lineage>
        <taxon>Eukaryota</taxon>
        <taxon>Metazoa</taxon>
        <taxon>Ecdysozoa</taxon>
        <taxon>Arthropoda</taxon>
        <taxon>Crustacea</taxon>
        <taxon>Branchiopoda</taxon>
        <taxon>Diplostraca</taxon>
        <taxon>Cladocera</taxon>
        <taxon>Anomopoda</taxon>
        <taxon>Daphniidae</taxon>
        <taxon>Daphnia</taxon>
    </lineage>
</organism>
<feature type="region of interest" description="Disordered" evidence="8">
    <location>
        <begin position="420"/>
        <end position="442"/>
    </location>
</feature>
<comment type="caution">
    <text evidence="10">The sequence shown here is derived from an EMBL/GenBank/DDBJ whole genome shotgun (WGS) entry which is preliminary data.</text>
</comment>
<evidence type="ECO:0000256" key="7">
    <source>
        <dbReference type="ARBA" id="ARBA00023180"/>
    </source>
</evidence>
<dbReference type="AlphaFoldDB" id="A0A164U7N6"/>
<evidence type="ECO:0000256" key="1">
    <source>
        <dbReference type="ARBA" id="ARBA00004236"/>
    </source>
</evidence>
<dbReference type="InterPro" id="IPR059035">
    <property type="entry name" value="Fn1_3"/>
</dbReference>
<dbReference type="Pfam" id="PF25868">
    <property type="entry name" value="Fn1_3"/>
    <property type="match status" value="1"/>
</dbReference>
<dbReference type="PANTHER" id="PTHR10269:SF12">
    <property type="entry name" value="GLIAL CELL LINE-DERIVED NEUROTROPHIC FAMILY RECEPTOR-LIKE, ISOFORM E"/>
    <property type="match status" value="1"/>
</dbReference>
<evidence type="ECO:0000256" key="4">
    <source>
        <dbReference type="ARBA" id="ARBA00022729"/>
    </source>
</evidence>
<feature type="region of interest" description="Disordered" evidence="8">
    <location>
        <begin position="868"/>
        <end position="892"/>
    </location>
</feature>
<feature type="domain" description="GDNF/GAS1" evidence="9">
    <location>
        <begin position="266"/>
        <end position="340"/>
    </location>
</feature>
<protein>
    <submittedName>
        <fullName evidence="10">Putative Glial cell line-derived neurotrophic family receptor</fullName>
    </submittedName>
</protein>
<keyword evidence="7" id="KW-0325">Glycoprotein</keyword>
<proteinExistence type="inferred from homology"/>
<feature type="region of interest" description="Disordered" evidence="8">
    <location>
        <begin position="675"/>
        <end position="711"/>
    </location>
</feature>
<feature type="compositionally biased region" description="Low complexity" evidence="8">
    <location>
        <begin position="682"/>
        <end position="702"/>
    </location>
</feature>
<keyword evidence="4" id="KW-0732">Signal</keyword>
<dbReference type="InterPro" id="IPR037193">
    <property type="entry name" value="GDNF_alpha"/>
</dbReference>
<dbReference type="GO" id="GO:0007399">
    <property type="term" value="P:nervous system development"/>
    <property type="evidence" value="ECO:0007669"/>
    <property type="project" value="TreeGrafter"/>
</dbReference>
<evidence type="ECO:0000256" key="6">
    <source>
        <dbReference type="ARBA" id="ARBA00023170"/>
    </source>
</evidence>
<dbReference type="GO" id="GO:0038023">
    <property type="term" value="F:signaling receptor activity"/>
    <property type="evidence" value="ECO:0007669"/>
    <property type="project" value="InterPro"/>
</dbReference>
<evidence type="ECO:0000256" key="3">
    <source>
        <dbReference type="ARBA" id="ARBA00022475"/>
    </source>
</evidence>
<evidence type="ECO:0000256" key="8">
    <source>
        <dbReference type="SAM" id="MobiDB-lite"/>
    </source>
</evidence>
<keyword evidence="3" id="KW-1003">Cell membrane</keyword>
<dbReference type="Pfam" id="PF25537">
    <property type="entry name" value="DUF7921"/>
    <property type="match status" value="1"/>
</dbReference>
<feature type="domain" description="GDNF/GAS1" evidence="9">
    <location>
        <begin position="584"/>
        <end position="673"/>
    </location>
</feature>
<feature type="region of interest" description="Disordered" evidence="8">
    <location>
        <begin position="825"/>
        <end position="851"/>
    </location>
</feature>
<feature type="compositionally biased region" description="Low complexity" evidence="8">
    <location>
        <begin position="881"/>
        <end position="892"/>
    </location>
</feature>
<dbReference type="Proteomes" id="UP000076858">
    <property type="component" value="Unassembled WGS sequence"/>
</dbReference>
<dbReference type="SUPFAM" id="SSF110035">
    <property type="entry name" value="GDNF receptor-like"/>
    <property type="match status" value="4"/>
</dbReference>
<gene>
    <name evidence="10" type="ORF">APZ42_023829</name>
</gene>
<dbReference type="InterPro" id="IPR003438">
    <property type="entry name" value="GDNF_rcpt"/>
</dbReference>
<feature type="compositionally biased region" description="Low complexity" evidence="8">
    <location>
        <begin position="66"/>
        <end position="76"/>
    </location>
</feature>
<evidence type="ECO:0000313" key="11">
    <source>
        <dbReference type="Proteomes" id="UP000076858"/>
    </source>
</evidence>
<reference evidence="10 11" key="1">
    <citation type="submission" date="2016-03" db="EMBL/GenBank/DDBJ databases">
        <title>EvidentialGene: Evidence-directed Construction of Genes on Genomes.</title>
        <authorList>
            <person name="Gilbert D.G."/>
            <person name="Choi J.-H."/>
            <person name="Mockaitis K."/>
            <person name="Colbourne J."/>
            <person name="Pfrender M."/>
        </authorList>
    </citation>
    <scope>NUCLEOTIDE SEQUENCE [LARGE SCALE GENOMIC DNA]</scope>
    <source>
        <strain evidence="10 11">Xinb3</strain>
        <tissue evidence="10">Complete organism</tissue>
    </source>
</reference>
<keyword evidence="6 10" id="KW-0675">Receptor</keyword>
<dbReference type="OrthoDB" id="6374728at2759"/>
<accession>A0A164U7N6</accession>
<feature type="domain" description="GDNF/GAS1" evidence="9">
    <location>
        <begin position="168"/>
        <end position="247"/>
    </location>
</feature>